<keyword evidence="1" id="KW-1133">Transmembrane helix</keyword>
<keyword evidence="1" id="KW-0472">Membrane</keyword>
<dbReference type="Proteomes" id="UP000237347">
    <property type="component" value="Unassembled WGS sequence"/>
</dbReference>
<organism evidence="2 3">
    <name type="scientific">Quercus suber</name>
    <name type="common">Cork oak</name>
    <dbReference type="NCBI Taxonomy" id="58331"/>
    <lineage>
        <taxon>Eukaryota</taxon>
        <taxon>Viridiplantae</taxon>
        <taxon>Streptophyta</taxon>
        <taxon>Embryophyta</taxon>
        <taxon>Tracheophyta</taxon>
        <taxon>Spermatophyta</taxon>
        <taxon>Magnoliopsida</taxon>
        <taxon>eudicotyledons</taxon>
        <taxon>Gunneridae</taxon>
        <taxon>Pentapetalae</taxon>
        <taxon>rosids</taxon>
        <taxon>fabids</taxon>
        <taxon>Fagales</taxon>
        <taxon>Fagaceae</taxon>
        <taxon>Quercus</taxon>
    </lineage>
</organism>
<evidence type="ECO:0000313" key="3">
    <source>
        <dbReference type="Proteomes" id="UP000237347"/>
    </source>
</evidence>
<evidence type="ECO:0000313" key="2">
    <source>
        <dbReference type="EMBL" id="KAK7851632.1"/>
    </source>
</evidence>
<proteinExistence type="predicted"/>
<dbReference type="EMBL" id="PKMF04000085">
    <property type="protein sequence ID" value="KAK7851632.1"/>
    <property type="molecule type" value="Genomic_DNA"/>
</dbReference>
<comment type="caution">
    <text evidence="2">The sequence shown here is derived from an EMBL/GenBank/DDBJ whole genome shotgun (WGS) entry which is preliminary data.</text>
</comment>
<accession>A0AAW0LKT1</accession>
<keyword evidence="3" id="KW-1185">Reference proteome</keyword>
<gene>
    <name evidence="2" type="ORF">CFP56_041453</name>
</gene>
<feature type="transmembrane region" description="Helical" evidence="1">
    <location>
        <begin position="70"/>
        <end position="89"/>
    </location>
</feature>
<protein>
    <submittedName>
        <fullName evidence="2">Uncharacterized protein</fullName>
    </submittedName>
</protein>
<sequence length="90" mass="10932">MAVYYLYYKKMKLAWHIDRTLATNTTIFFGIDRSELLKKLFLILIPTIMDVKWIPHHFYNPLWKDTRNFLMILLGQYGFISEAYPYLIYS</sequence>
<dbReference type="AlphaFoldDB" id="A0AAW0LKT1"/>
<name>A0AAW0LKT1_QUESU</name>
<evidence type="ECO:0000256" key="1">
    <source>
        <dbReference type="SAM" id="Phobius"/>
    </source>
</evidence>
<keyword evidence="1" id="KW-0812">Transmembrane</keyword>
<reference evidence="2 3" key="1">
    <citation type="journal article" date="2018" name="Sci. Data">
        <title>The draft genome sequence of cork oak.</title>
        <authorList>
            <person name="Ramos A.M."/>
            <person name="Usie A."/>
            <person name="Barbosa P."/>
            <person name="Barros P.M."/>
            <person name="Capote T."/>
            <person name="Chaves I."/>
            <person name="Simoes F."/>
            <person name="Abreu I."/>
            <person name="Carrasquinho I."/>
            <person name="Faro C."/>
            <person name="Guimaraes J.B."/>
            <person name="Mendonca D."/>
            <person name="Nobrega F."/>
            <person name="Rodrigues L."/>
            <person name="Saibo N.J.M."/>
            <person name="Varela M.C."/>
            <person name="Egas C."/>
            <person name="Matos J."/>
            <person name="Miguel C.M."/>
            <person name="Oliveira M.M."/>
            <person name="Ricardo C.P."/>
            <person name="Goncalves S."/>
        </authorList>
    </citation>
    <scope>NUCLEOTIDE SEQUENCE [LARGE SCALE GENOMIC DNA]</scope>
    <source>
        <strain evidence="3">cv. HL8</strain>
    </source>
</reference>